<name>A0A9K3IXP6_HELAN</name>
<reference evidence="2" key="2">
    <citation type="submission" date="2020-06" db="EMBL/GenBank/DDBJ databases">
        <title>Helianthus annuus Genome sequencing and assembly Release 2.</title>
        <authorList>
            <person name="Gouzy J."/>
            <person name="Langlade N."/>
            <person name="Munos S."/>
        </authorList>
    </citation>
    <scope>NUCLEOTIDE SEQUENCE</scope>
    <source>
        <tissue evidence="2">Leaves</tissue>
    </source>
</reference>
<dbReference type="AlphaFoldDB" id="A0A9K3IXP6"/>
<accession>A0A9K3IXP6</accession>
<keyword evidence="3" id="KW-1185">Reference proteome</keyword>
<comment type="caution">
    <text evidence="2">The sequence shown here is derived from an EMBL/GenBank/DDBJ whole genome shotgun (WGS) entry which is preliminary data.</text>
</comment>
<keyword evidence="1" id="KW-0472">Membrane</keyword>
<proteinExistence type="predicted"/>
<dbReference type="EMBL" id="MNCJ02000321">
    <property type="protein sequence ID" value="KAF5803920.1"/>
    <property type="molecule type" value="Genomic_DNA"/>
</dbReference>
<dbReference type="InterPro" id="IPR038765">
    <property type="entry name" value="Papain-like_cys_pep_sf"/>
</dbReference>
<dbReference type="Proteomes" id="UP000215914">
    <property type="component" value="Unassembled WGS sequence"/>
</dbReference>
<sequence length="270" mass="31492">MLRRLFCVHTTKTDPTGSRMSAFECGLKTSRSGRHHLVDLHEFDMVFVPVLEVDHYYLIVFDLEDERIYLVDHLGDRGSGVLLRDNETYILKTTPFKVVYFFVDYLKSVNHPKATAMQSSVIMREDLPWSTTQRNAAPFVDSDIFAMCHMEQFVGSRRNFFCGFSVHGARKKAQCNYLRKRYAAEILLSPRTNRATRYDVGWHLCRQCSGMTDVFFWLGVFGLGVFWGRFARLDNDFYWDVDIYVGMRVSWTNTSWLCKTLVGEGSRFTR</sequence>
<evidence type="ECO:0000313" key="3">
    <source>
        <dbReference type="Proteomes" id="UP000215914"/>
    </source>
</evidence>
<gene>
    <name evidence="2" type="ORF">HanXRQr2_Chr06g0277101</name>
</gene>
<keyword evidence="1" id="KW-1133">Transmembrane helix</keyword>
<dbReference type="Gramene" id="mRNA:HanXRQr2_Chr06g0277101">
    <property type="protein sequence ID" value="mRNA:HanXRQr2_Chr06g0277101"/>
    <property type="gene ID" value="HanXRQr2_Chr06g0277101"/>
</dbReference>
<evidence type="ECO:0000313" key="2">
    <source>
        <dbReference type="EMBL" id="KAF5803920.1"/>
    </source>
</evidence>
<reference evidence="2" key="1">
    <citation type="journal article" date="2017" name="Nature">
        <title>The sunflower genome provides insights into oil metabolism, flowering and Asterid evolution.</title>
        <authorList>
            <person name="Badouin H."/>
            <person name="Gouzy J."/>
            <person name="Grassa C.J."/>
            <person name="Murat F."/>
            <person name="Staton S.E."/>
            <person name="Cottret L."/>
            <person name="Lelandais-Briere C."/>
            <person name="Owens G.L."/>
            <person name="Carrere S."/>
            <person name="Mayjonade B."/>
            <person name="Legrand L."/>
            <person name="Gill N."/>
            <person name="Kane N.C."/>
            <person name="Bowers J.E."/>
            <person name="Hubner S."/>
            <person name="Bellec A."/>
            <person name="Berard A."/>
            <person name="Berges H."/>
            <person name="Blanchet N."/>
            <person name="Boniface M.C."/>
            <person name="Brunel D."/>
            <person name="Catrice O."/>
            <person name="Chaidir N."/>
            <person name="Claudel C."/>
            <person name="Donnadieu C."/>
            <person name="Faraut T."/>
            <person name="Fievet G."/>
            <person name="Helmstetter N."/>
            <person name="King M."/>
            <person name="Knapp S.J."/>
            <person name="Lai Z."/>
            <person name="Le Paslier M.C."/>
            <person name="Lippi Y."/>
            <person name="Lorenzon L."/>
            <person name="Mandel J.R."/>
            <person name="Marage G."/>
            <person name="Marchand G."/>
            <person name="Marquand E."/>
            <person name="Bret-Mestries E."/>
            <person name="Morien E."/>
            <person name="Nambeesan S."/>
            <person name="Nguyen T."/>
            <person name="Pegot-Espagnet P."/>
            <person name="Pouilly N."/>
            <person name="Raftis F."/>
            <person name="Sallet E."/>
            <person name="Schiex T."/>
            <person name="Thomas J."/>
            <person name="Vandecasteele C."/>
            <person name="Vares D."/>
            <person name="Vear F."/>
            <person name="Vautrin S."/>
            <person name="Crespi M."/>
            <person name="Mangin B."/>
            <person name="Burke J.M."/>
            <person name="Salse J."/>
            <person name="Munos S."/>
            <person name="Vincourt P."/>
            <person name="Rieseberg L.H."/>
            <person name="Langlade N.B."/>
        </authorList>
    </citation>
    <scope>NUCLEOTIDE SEQUENCE</scope>
    <source>
        <tissue evidence="2">Leaves</tissue>
    </source>
</reference>
<keyword evidence="1" id="KW-0812">Transmembrane</keyword>
<dbReference type="Gene3D" id="3.40.395.10">
    <property type="entry name" value="Adenoviral Proteinase, Chain A"/>
    <property type="match status" value="1"/>
</dbReference>
<evidence type="ECO:0000256" key="1">
    <source>
        <dbReference type="SAM" id="Phobius"/>
    </source>
</evidence>
<dbReference type="SUPFAM" id="SSF54001">
    <property type="entry name" value="Cysteine proteinases"/>
    <property type="match status" value="1"/>
</dbReference>
<organism evidence="2 3">
    <name type="scientific">Helianthus annuus</name>
    <name type="common">Common sunflower</name>
    <dbReference type="NCBI Taxonomy" id="4232"/>
    <lineage>
        <taxon>Eukaryota</taxon>
        <taxon>Viridiplantae</taxon>
        <taxon>Streptophyta</taxon>
        <taxon>Embryophyta</taxon>
        <taxon>Tracheophyta</taxon>
        <taxon>Spermatophyta</taxon>
        <taxon>Magnoliopsida</taxon>
        <taxon>eudicotyledons</taxon>
        <taxon>Gunneridae</taxon>
        <taxon>Pentapetalae</taxon>
        <taxon>asterids</taxon>
        <taxon>campanulids</taxon>
        <taxon>Asterales</taxon>
        <taxon>Asteraceae</taxon>
        <taxon>Asteroideae</taxon>
        <taxon>Heliantheae alliance</taxon>
        <taxon>Heliantheae</taxon>
        <taxon>Helianthus</taxon>
    </lineage>
</organism>
<protein>
    <submittedName>
        <fullName evidence="2">Papain-like cysteine peptidase superfamily</fullName>
    </submittedName>
</protein>
<feature type="transmembrane region" description="Helical" evidence="1">
    <location>
        <begin position="214"/>
        <end position="231"/>
    </location>
</feature>